<sequence length="177" mass="21163">MAKFIIMDFKKHRADLINLSIAHSNYYMEQYKICYNIDLTDFFLFFKKFTLQEEVERHIDIYKTYNPPDGICYLIEEDGIIVGKGALKKFNEEFGEIKEMFIKPEFRGNGYGKLLVKKLLKKGKEFGNKGIYLDTRPFMTVALHIYRSEGFEERDEYQEFKGHPILKPYMIYMEKKI</sequence>
<comment type="caution">
    <text evidence="2">The sequence shown here is derived from an EMBL/GenBank/DDBJ whole genome shotgun (WGS) entry which is preliminary data.</text>
</comment>
<dbReference type="GO" id="GO:0016747">
    <property type="term" value="F:acyltransferase activity, transferring groups other than amino-acyl groups"/>
    <property type="evidence" value="ECO:0007669"/>
    <property type="project" value="InterPro"/>
</dbReference>
<reference evidence="2" key="1">
    <citation type="journal article" date="2015" name="Nature">
        <title>Complex archaea that bridge the gap between prokaryotes and eukaryotes.</title>
        <authorList>
            <person name="Spang A."/>
            <person name="Saw J.H."/>
            <person name="Jorgensen S.L."/>
            <person name="Zaremba-Niedzwiedzka K."/>
            <person name="Martijn J."/>
            <person name="Lind A.E."/>
            <person name="van Eijk R."/>
            <person name="Schleper C."/>
            <person name="Guy L."/>
            <person name="Ettema T.J."/>
        </authorList>
    </citation>
    <scope>NUCLEOTIDE SEQUENCE</scope>
</reference>
<proteinExistence type="predicted"/>
<evidence type="ECO:0000259" key="1">
    <source>
        <dbReference type="PROSITE" id="PS51186"/>
    </source>
</evidence>
<dbReference type="SUPFAM" id="SSF55729">
    <property type="entry name" value="Acyl-CoA N-acyltransferases (Nat)"/>
    <property type="match status" value="1"/>
</dbReference>
<dbReference type="InterPro" id="IPR000182">
    <property type="entry name" value="GNAT_dom"/>
</dbReference>
<protein>
    <recommendedName>
        <fullName evidence="1">N-acetyltransferase domain-containing protein</fullName>
    </recommendedName>
</protein>
<dbReference type="Gene3D" id="3.40.630.30">
    <property type="match status" value="1"/>
</dbReference>
<dbReference type="Pfam" id="PF00583">
    <property type="entry name" value="Acetyltransf_1"/>
    <property type="match status" value="1"/>
</dbReference>
<dbReference type="PANTHER" id="PTHR43305">
    <property type="entry name" value="FAMILY N-ACETYLTRANSFERASE, PUTATIVE (AFU_ORTHOLOGUE AFUA_2G01380)-RELATED"/>
    <property type="match status" value="1"/>
</dbReference>
<dbReference type="InterPro" id="IPR052777">
    <property type="entry name" value="Acetyltransferase_Enz"/>
</dbReference>
<dbReference type="InterPro" id="IPR016181">
    <property type="entry name" value="Acyl_CoA_acyltransferase"/>
</dbReference>
<feature type="domain" description="N-acetyltransferase" evidence="1">
    <location>
        <begin position="21"/>
        <end position="177"/>
    </location>
</feature>
<accession>A0A0F9IGJ0</accession>
<dbReference type="PROSITE" id="PS51186">
    <property type="entry name" value="GNAT"/>
    <property type="match status" value="1"/>
</dbReference>
<dbReference type="CDD" id="cd04301">
    <property type="entry name" value="NAT_SF"/>
    <property type="match status" value="1"/>
</dbReference>
<dbReference type="PANTHER" id="PTHR43305:SF1">
    <property type="entry name" value="FAMILY N-ACETYLTRANSFERASE, PUTATIVE (AFU_ORTHOLOGUE AFUA_2G01380)-RELATED"/>
    <property type="match status" value="1"/>
</dbReference>
<evidence type="ECO:0000313" key="2">
    <source>
        <dbReference type="EMBL" id="KKL92885.1"/>
    </source>
</evidence>
<name>A0A0F9IGJ0_9ZZZZ</name>
<gene>
    <name evidence="2" type="ORF">LCGC14_1880230</name>
</gene>
<dbReference type="EMBL" id="LAZR01019345">
    <property type="protein sequence ID" value="KKL92885.1"/>
    <property type="molecule type" value="Genomic_DNA"/>
</dbReference>
<organism evidence="2">
    <name type="scientific">marine sediment metagenome</name>
    <dbReference type="NCBI Taxonomy" id="412755"/>
    <lineage>
        <taxon>unclassified sequences</taxon>
        <taxon>metagenomes</taxon>
        <taxon>ecological metagenomes</taxon>
    </lineage>
</organism>
<dbReference type="AlphaFoldDB" id="A0A0F9IGJ0"/>